<keyword evidence="1" id="KW-0472">Membrane</keyword>
<evidence type="ECO:0000313" key="2">
    <source>
        <dbReference type="EMBL" id="ORY68241.1"/>
    </source>
</evidence>
<feature type="transmembrane region" description="Helical" evidence="1">
    <location>
        <begin position="48"/>
        <end position="69"/>
    </location>
</feature>
<dbReference type="PROSITE" id="PS51257">
    <property type="entry name" value="PROKAR_LIPOPROTEIN"/>
    <property type="match status" value="1"/>
</dbReference>
<dbReference type="InParanoid" id="A0A1Y2E9J5"/>
<keyword evidence="1" id="KW-0812">Transmembrane</keyword>
<keyword evidence="1" id="KW-1133">Transmembrane helix</keyword>
<proteinExistence type="predicted"/>
<evidence type="ECO:0000256" key="1">
    <source>
        <dbReference type="SAM" id="Phobius"/>
    </source>
</evidence>
<sequence>MHKNTRICWYYSTLCSSAACLPLKTTLLHVAVVLLITHVPHSFRLNTTNFPLIVTIATVLLTVFANIAVFGQTFEPLVDVAVAAGHGKRHNSITFKDVSTLESPVCANPAQSAAAKRNISSYAYFGGFSTDTQAFPEFTERLLFPQSSEPNRTYTLLTLGAMQPDCTNMHSFFSTTDDLFFATDILANSY</sequence>
<protein>
    <submittedName>
        <fullName evidence="2">Uncharacterized protein</fullName>
    </submittedName>
</protein>
<dbReference type="GeneID" id="63779094"/>
<gene>
    <name evidence="2" type="ORF">BCR38DRAFT_471851</name>
</gene>
<comment type="caution">
    <text evidence="2">The sequence shown here is derived from an EMBL/GenBank/DDBJ whole genome shotgun (WGS) entry which is preliminary data.</text>
</comment>
<dbReference type="EMBL" id="MCFJ01000003">
    <property type="protein sequence ID" value="ORY68241.1"/>
    <property type="molecule type" value="Genomic_DNA"/>
</dbReference>
<organism evidence="2 3">
    <name type="scientific">Pseudomassariella vexata</name>
    <dbReference type="NCBI Taxonomy" id="1141098"/>
    <lineage>
        <taxon>Eukaryota</taxon>
        <taxon>Fungi</taxon>
        <taxon>Dikarya</taxon>
        <taxon>Ascomycota</taxon>
        <taxon>Pezizomycotina</taxon>
        <taxon>Sordariomycetes</taxon>
        <taxon>Xylariomycetidae</taxon>
        <taxon>Amphisphaeriales</taxon>
        <taxon>Pseudomassariaceae</taxon>
        <taxon>Pseudomassariella</taxon>
    </lineage>
</organism>
<reference evidence="2 3" key="1">
    <citation type="submission" date="2016-07" db="EMBL/GenBank/DDBJ databases">
        <title>Pervasive Adenine N6-methylation of Active Genes in Fungi.</title>
        <authorList>
            <consortium name="DOE Joint Genome Institute"/>
            <person name="Mondo S.J."/>
            <person name="Dannebaum R.O."/>
            <person name="Kuo R.C."/>
            <person name="Labutti K."/>
            <person name="Haridas S."/>
            <person name="Kuo A."/>
            <person name="Salamov A."/>
            <person name="Ahrendt S.R."/>
            <person name="Lipzen A."/>
            <person name="Sullivan W."/>
            <person name="Andreopoulos W.B."/>
            <person name="Clum A."/>
            <person name="Lindquist E."/>
            <person name="Daum C."/>
            <person name="Ramamoorthy G.K."/>
            <person name="Gryganskyi A."/>
            <person name="Culley D."/>
            <person name="Magnuson J.K."/>
            <person name="James T.Y."/>
            <person name="O'Malley M.A."/>
            <person name="Stajich J.E."/>
            <person name="Spatafora J.W."/>
            <person name="Visel A."/>
            <person name="Grigoriev I.V."/>
        </authorList>
    </citation>
    <scope>NUCLEOTIDE SEQUENCE [LARGE SCALE GENOMIC DNA]</scope>
    <source>
        <strain evidence="2 3">CBS 129021</strain>
    </source>
</reference>
<keyword evidence="3" id="KW-1185">Reference proteome</keyword>
<dbReference type="AlphaFoldDB" id="A0A1Y2E9J5"/>
<accession>A0A1Y2E9J5</accession>
<name>A0A1Y2E9J5_9PEZI</name>
<feature type="transmembrane region" description="Helical" evidence="1">
    <location>
        <begin position="7"/>
        <end position="36"/>
    </location>
</feature>
<dbReference type="RefSeq" id="XP_040718528.1">
    <property type="nucleotide sequence ID" value="XM_040862882.1"/>
</dbReference>
<dbReference type="Proteomes" id="UP000193689">
    <property type="component" value="Unassembled WGS sequence"/>
</dbReference>
<evidence type="ECO:0000313" key="3">
    <source>
        <dbReference type="Proteomes" id="UP000193689"/>
    </source>
</evidence>